<feature type="domain" description="DUF397" evidence="1">
    <location>
        <begin position="4"/>
        <end position="56"/>
    </location>
</feature>
<dbReference type="Proteomes" id="UP000199213">
    <property type="component" value="Unassembled WGS sequence"/>
</dbReference>
<evidence type="ECO:0000259" key="1">
    <source>
        <dbReference type="Pfam" id="PF04149"/>
    </source>
</evidence>
<sequence>MDRLTWRTSSYTSNGANCVEVGLGGDAVAVRDSKAPEHGTLRFTEARWLDFLGTLRGAVNDR</sequence>
<proteinExistence type="predicted"/>
<evidence type="ECO:0000313" key="2">
    <source>
        <dbReference type="EMBL" id="SDK58490.1"/>
    </source>
</evidence>
<evidence type="ECO:0000313" key="3">
    <source>
        <dbReference type="Proteomes" id="UP000199213"/>
    </source>
</evidence>
<dbReference type="EMBL" id="FNFM01000009">
    <property type="protein sequence ID" value="SDK58490.1"/>
    <property type="molecule type" value="Genomic_DNA"/>
</dbReference>
<gene>
    <name evidence="2" type="ORF">SAMN04487820_109234</name>
</gene>
<protein>
    <recommendedName>
        <fullName evidence="1">DUF397 domain-containing protein</fullName>
    </recommendedName>
</protein>
<accession>A0A1G9D3J0</accession>
<name>A0A1G9D3J0_ACTMZ</name>
<dbReference type="InterPro" id="IPR007278">
    <property type="entry name" value="DUF397"/>
</dbReference>
<reference evidence="3" key="1">
    <citation type="submission" date="2016-10" db="EMBL/GenBank/DDBJ databases">
        <authorList>
            <person name="Varghese N."/>
            <person name="Submissions S."/>
        </authorList>
    </citation>
    <scope>NUCLEOTIDE SEQUENCE [LARGE SCALE GENOMIC DNA]</scope>
    <source>
        <strain evidence="3">DSM 45460</strain>
    </source>
</reference>
<dbReference type="AlphaFoldDB" id="A0A1G9D3J0"/>
<dbReference type="OrthoDB" id="3296416at2"/>
<dbReference type="Pfam" id="PF04149">
    <property type="entry name" value="DUF397"/>
    <property type="match status" value="1"/>
</dbReference>
<organism evidence="2 3">
    <name type="scientific">Actinopolyspora mzabensis</name>
    <dbReference type="NCBI Taxonomy" id="995066"/>
    <lineage>
        <taxon>Bacteria</taxon>
        <taxon>Bacillati</taxon>
        <taxon>Actinomycetota</taxon>
        <taxon>Actinomycetes</taxon>
        <taxon>Actinopolysporales</taxon>
        <taxon>Actinopolysporaceae</taxon>
        <taxon>Actinopolyspora</taxon>
    </lineage>
</organism>
<dbReference type="RefSeq" id="WP_092629531.1">
    <property type="nucleotide sequence ID" value="NZ_FNFM01000009.1"/>
</dbReference>
<keyword evidence="3" id="KW-1185">Reference proteome</keyword>